<accession>A0ABW8ARP8</accession>
<comment type="caution">
    <text evidence="2">The sequence shown here is derived from an EMBL/GenBank/DDBJ whole genome shotgun (WGS) entry which is preliminary data.</text>
</comment>
<gene>
    <name evidence="2" type="ORF">ACIB24_15945</name>
</gene>
<evidence type="ECO:0000313" key="2">
    <source>
        <dbReference type="EMBL" id="MFI7588562.1"/>
    </source>
</evidence>
<keyword evidence="3" id="KW-1185">Reference proteome</keyword>
<proteinExistence type="predicted"/>
<feature type="region of interest" description="Disordered" evidence="1">
    <location>
        <begin position="1"/>
        <end position="31"/>
    </location>
</feature>
<evidence type="ECO:0000313" key="3">
    <source>
        <dbReference type="Proteomes" id="UP001612915"/>
    </source>
</evidence>
<feature type="region of interest" description="Disordered" evidence="1">
    <location>
        <begin position="113"/>
        <end position="133"/>
    </location>
</feature>
<dbReference type="RefSeq" id="WP_398282398.1">
    <property type="nucleotide sequence ID" value="NZ_JBITLV010000005.1"/>
</dbReference>
<protein>
    <submittedName>
        <fullName evidence="2">Uncharacterized protein</fullName>
    </submittedName>
</protein>
<organism evidence="2 3">
    <name type="scientific">Spongisporangium articulatum</name>
    <dbReference type="NCBI Taxonomy" id="3362603"/>
    <lineage>
        <taxon>Bacteria</taxon>
        <taxon>Bacillati</taxon>
        <taxon>Actinomycetota</taxon>
        <taxon>Actinomycetes</taxon>
        <taxon>Kineosporiales</taxon>
        <taxon>Kineosporiaceae</taxon>
        <taxon>Spongisporangium</taxon>
    </lineage>
</organism>
<name>A0ABW8ARP8_9ACTN</name>
<evidence type="ECO:0000256" key="1">
    <source>
        <dbReference type="SAM" id="MobiDB-lite"/>
    </source>
</evidence>
<reference evidence="2 3" key="1">
    <citation type="submission" date="2024-10" db="EMBL/GenBank/DDBJ databases">
        <title>The Natural Products Discovery Center: Release of the First 8490 Sequenced Strains for Exploring Actinobacteria Biosynthetic Diversity.</title>
        <authorList>
            <person name="Kalkreuter E."/>
            <person name="Kautsar S.A."/>
            <person name="Yang D."/>
            <person name="Bader C.D."/>
            <person name="Teijaro C.N."/>
            <person name="Fluegel L."/>
            <person name="Davis C.M."/>
            <person name="Simpson J.R."/>
            <person name="Lauterbach L."/>
            <person name="Steele A.D."/>
            <person name="Gui C."/>
            <person name="Meng S."/>
            <person name="Li G."/>
            <person name="Viehrig K."/>
            <person name="Ye F."/>
            <person name="Su P."/>
            <person name="Kiefer A.F."/>
            <person name="Nichols A."/>
            <person name="Cepeda A.J."/>
            <person name="Yan W."/>
            <person name="Fan B."/>
            <person name="Jiang Y."/>
            <person name="Adhikari A."/>
            <person name="Zheng C.-J."/>
            <person name="Schuster L."/>
            <person name="Cowan T.M."/>
            <person name="Smanski M.J."/>
            <person name="Chevrette M.G."/>
            <person name="De Carvalho L.P.S."/>
            <person name="Shen B."/>
        </authorList>
    </citation>
    <scope>NUCLEOTIDE SEQUENCE [LARGE SCALE GENOMIC DNA]</scope>
    <source>
        <strain evidence="2 3">NPDC049639</strain>
    </source>
</reference>
<dbReference type="Proteomes" id="UP001612915">
    <property type="component" value="Unassembled WGS sequence"/>
</dbReference>
<feature type="region of interest" description="Disordered" evidence="1">
    <location>
        <begin position="188"/>
        <end position="213"/>
    </location>
</feature>
<sequence length="213" mass="23117">MGSDWYGGTIVGGDDEGGGRERPTWSAPENEVPVPVDVSAVIGRADDLAIFVGGFRVYSNGVEFTVSLRRRRTPTRRHDVMDLFMGHYGELTDPEDQFLLGFEFADGTRVTSGGFGRPERGPQLNSHGGGGGGRGYDKTMWLTPLPPPGELLLVCTWLRLGIEETRTVLDATAFVTAAAGVEELWPWEPEPDEQPEPLADVPVLPGWFGETSG</sequence>
<dbReference type="EMBL" id="JBITLV010000005">
    <property type="protein sequence ID" value="MFI7588562.1"/>
    <property type="molecule type" value="Genomic_DNA"/>
</dbReference>